<evidence type="ECO:0000256" key="2">
    <source>
        <dbReference type="ARBA" id="ARBA00022448"/>
    </source>
</evidence>
<gene>
    <name evidence="5" type="ORF">KHY67_07005</name>
</gene>
<dbReference type="GO" id="GO:0005576">
    <property type="term" value="C:extracellular region"/>
    <property type="evidence" value="ECO:0007669"/>
    <property type="project" value="TreeGrafter"/>
</dbReference>
<dbReference type="Gene3D" id="3.40.190.10">
    <property type="entry name" value="Periplasmic binding protein-like II"/>
    <property type="match status" value="2"/>
</dbReference>
<evidence type="ECO:0000256" key="3">
    <source>
        <dbReference type="ARBA" id="ARBA00022729"/>
    </source>
</evidence>
<dbReference type="SUPFAM" id="SSF53850">
    <property type="entry name" value="Periplasmic binding protein-like II"/>
    <property type="match status" value="1"/>
</dbReference>
<evidence type="ECO:0000259" key="4">
    <source>
        <dbReference type="SMART" id="SM00062"/>
    </source>
</evidence>
<dbReference type="AlphaFoldDB" id="A0A943BQE0"/>
<reference evidence="5" key="1">
    <citation type="submission" date="2021-02" db="EMBL/GenBank/DDBJ databases">
        <title>Infant gut strain persistence is associated with maternal origin, phylogeny, and functional potential including surface adhesion and iron acquisition.</title>
        <authorList>
            <person name="Lou Y.C."/>
        </authorList>
    </citation>
    <scope>NUCLEOTIDE SEQUENCE</scope>
    <source>
        <strain evidence="5">L3_128_245G1_dasL3_128_245G1_concoct_49</strain>
    </source>
</reference>
<dbReference type="GO" id="GO:0006865">
    <property type="term" value="P:amino acid transport"/>
    <property type="evidence" value="ECO:0007669"/>
    <property type="project" value="TreeGrafter"/>
</dbReference>
<keyword evidence="2" id="KW-0813">Transport</keyword>
<dbReference type="EMBL" id="JAGZJA010000009">
    <property type="protein sequence ID" value="MBS5147428.1"/>
    <property type="molecule type" value="Genomic_DNA"/>
</dbReference>
<dbReference type="PANTHER" id="PTHR30085">
    <property type="entry name" value="AMINO ACID ABC TRANSPORTER PERMEASE"/>
    <property type="match status" value="1"/>
</dbReference>
<evidence type="ECO:0000313" key="5">
    <source>
        <dbReference type="EMBL" id="MBS5147428.1"/>
    </source>
</evidence>
<evidence type="ECO:0000256" key="1">
    <source>
        <dbReference type="ARBA" id="ARBA00010333"/>
    </source>
</evidence>
<comment type="similarity">
    <text evidence="1">Belongs to the bacterial solute-binding protein 3 family.</text>
</comment>
<dbReference type="PANTHER" id="PTHR30085:SF6">
    <property type="entry name" value="ABC TRANSPORTER GLUTAMINE-BINDING PROTEIN GLNH"/>
    <property type="match status" value="1"/>
</dbReference>
<protein>
    <submittedName>
        <fullName evidence="5">Transporter substrate-binding domain-containing protein</fullName>
    </submittedName>
</protein>
<feature type="domain" description="Solute-binding protein family 3/N-terminal" evidence="4">
    <location>
        <begin position="85"/>
        <end position="318"/>
    </location>
</feature>
<dbReference type="SMART" id="SM00062">
    <property type="entry name" value="PBPb"/>
    <property type="match status" value="1"/>
</dbReference>
<accession>A0A943BQE0</accession>
<sequence length="318" mass="34012">MQMRYKKELMRAPGDGTRFAASPFAPGADGRCPSRRSVLRGLVATAALAGAGVLAGCGAGAGSETGSAPASAPGSKLAAIKARGKLNAGVKKDVPGYGYYDPAARTYAGMEIDLCYQIAAAVFDVTYDEARERELVSFTDVTPKTRGPLIDNDQLDVVCATYTITPERIESWDFSTPYRTDYVGLMVKKRSGFTRIADLDGRIIGVSQGATTQGLIEQMLKDEGIDARPEFLAFSGYPIIKSSLDAGNIDCFAMDRSTLAGYMNETVELLEPEVKFGEQNYGVATKKGSDLSMVVDECVRACAASGWLDAEIEKWGLV</sequence>
<dbReference type="Pfam" id="PF00497">
    <property type="entry name" value="SBP_bac_3"/>
    <property type="match status" value="1"/>
</dbReference>
<name>A0A943BQE0_9ACTN</name>
<dbReference type="InterPro" id="IPR001638">
    <property type="entry name" value="Solute-binding_3/MltF_N"/>
</dbReference>
<dbReference type="Proteomes" id="UP000738879">
    <property type="component" value="Unassembled WGS sequence"/>
</dbReference>
<dbReference type="InterPro" id="IPR051455">
    <property type="entry name" value="Bact_solute-bind_prot3"/>
</dbReference>
<comment type="caution">
    <text evidence="5">The sequence shown here is derived from an EMBL/GenBank/DDBJ whole genome shotgun (WGS) entry which is preliminary data.</text>
</comment>
<evidence type="ECO:0000313" key="6">
    <source>
        <dbReference type="Proteomes" id="UP000738879"/>
    </source>
</evidence>
<dbReference type="PROSITE" id="PS51318">
    <property type="entry name" value="TAT"/>
    <property type="match status" value="1"/>
</dbReference>
<dbReference type="GO" id="GO:0030288">
    <property type="term" value="C:outer membrane-bounded periplasmic space"/>
    <property type="evidence" value="ECO:0007669"/>
    <property type="project" value="TreeGrafter"/>
</dbReference>
<keyword evidence="3" id="KW-0732">Signal</keyword>
<organism evidence="5 6">
    <name type="scientific">Collinsella intestinalis</name>
    <dbReference type="NCBI Taxonomy" id="147207"/>
    <lineage>
        <taxon>Bacteria</taxon>
        <taxon>Bacillati</taxon>
        <taxon>Actinomycetota</taxon>
        <taxon>Coriobacteriia</taxon>
        <taxon>Coriobacteriales</taxon>
        <taxon>Coriobacteriaceae</taxon>
        <taxon>Collinsella</taxon>
    </lineage>
</organism>
<proteinExistence type="inferred from homology"/>
<dbReference type="InterPro" id="IPR006311">
    <property type="entry name" value="TAT_signal"/>
</dbReference>